<feature type="transmembrane region" description="Helical" evidence="6">
    <location>
        <begin position="166"/>
        <end position="187"/>
    </location>
</feature>
<protein>
    <submittedName>
        <fullName evidence="7">Polysaccharide biosynthesis protein</fullName>
    </submittedName>
</protein>
<dbReference type="InterPro" id="IPR050833">
    <property type="entry name" value="Poly_Biosynth_Transport"/>
</dbReference>
<proteinExistence type="predicted"/>
<feature type="transmembrane region" description="Helical" evidence="6">
    <location>
        <begin position="352"/>
        <end position="371"/>
    </location>
</feature>
<dbReference type="Pfam" id="PF13440">
    <property type="entry name" value="Polysacc_synt_3"/>
    <property type="match status" value="1"/>
</dbReference>
<feature type="transmembrane region" description="Helical" evidence="6">
    <location>
        <begin position="260"/>
        <end position="283"/>
    </location>
</feature>
<comment type="caution">
    <text evidence="7">The sequence shown here is derived from an EMBL/GenBank/DDBJ whole genome shotgun (WGS) entry which is preliminary data.</text>
</comment>
<organism evidence="7 8">
    <name type="scientific">Eggerthella lenta</name>
    <name type="common">Eubacterium lentum</name>
    <dbReference type="NCBI Taxonomy" id="84112"/>
    <lineage>
        <taxon>Bacteria</taxon>
        <taxon>Bacillati</taxon>
        <taxon>Actinomycetota</taxon>
        <taxon>Coriobacteriia</taxon>
        <taxon>Eggerthellales</taxon>
        <taxon>Eggerthellaceae</taxon>
        <taxon>Eggerthella</taxon>
    </lineage>
</organism>
<dbReference type="PANTHER" id="PTHR30250">
    <property type="entry name" value="PST FAMILY PREDICTED COLANIC ACID TRANSPORTER"/>
    <property type="match status" value="1"/>
</dbReference>
<gene>
    <name evidence="7" type="ORF">C1872_09935</name>
</gene>
<feature type="transmembrane region" description="Helical" evidence="6">
    <location>
        <begin position="52"/>
        <end position="79"/>
    </location>
</feature>
<dbReference type="AlphaFoldDB" id="A0A369MPV8"/>
<accession>A0A369MPV8</accession>
<feature type="transmembrane region" description="Helical" evidence="6">
    <location>
        <begin position="135"/>
        <end position="154"/>
    </location>
</feature>
<dbReference type="EMBL" id="PPTX01000014">
    <property type="protein sequence ID" value="RDB78791.1"/>
    <property type="molecule type" value="Genomic_DNA"/>
</dbReference>
<evidence type="ECO:0000256" key="4">
    <source>
        <dbReference type="ARBA" id="ARBA00022989"/>
    </source>
</evidence>
<feature type="transmembrane region" description="Helical" evidence="6">
    <location>
        <begin position="447"/>
        <end position="466"/>
    </location>
</feature>
<feature type="transmembrane region" description="Helical" evidence="6">
    <location>
        <begin position="410"/>
        <end position="435"/>
    </location>
</feature>
<feature type="transmembrane region" description="Helical" evidence="6">
    <location>
        <begin position="478"/>
        <end position="496"/>
    </location>
</feature>
<name>A0A369MPV8_EGGLN</name>
<feature type="transmembrane region" description="Helical" evidence="6">
    <location>
        <begin position="235"/>
        <end position="254"/>
    </location>
</feature>
<feature type="transmembrane region" description="Helical" evidence="6">
    <location>
        <begin position="100"/>
        <end position="123"/>
    </location>
</feature>
<evidence type="ECO:0000313" key="7">
    <source>
        <dbReference type="EMBL" id="RDB78791.1"/>
    </source>
</evidence>
<evidence type="ECO:0000256" key="5">
    <source>
        <dbReference type="ARBA" id="ARBA00023136"/>
    </source>
</evidence>
<dbReference type="RefSeq" id="WP_009304275.1">
    <property type="nucleotide sequence ID" value="NZ_CP089333.1"/>
</dbReference>
<evidence type="ECO:0000256" key="6">
    <source>
        <dbReference type="SAM" id="Phobius"/>
    </source>
</evidence>
<evidence type="ECO:0000313" key="8">
    <source>
        <dbReference type="Proteomes" id="UP000253752"/>
    </source>
</evidence>
<feature type="transmembrane region" description="Helical" evidence="6">
    <location>
        <begin position="21"/>
        <end position="40"/>
    </location>
</feature>
<feature type="transmembrane region" description="Helical" evidence="6">
    <location>
        <begin position="383"/>
        <end position="404"/>
    </location>
</feature>
<dbReference type="GO" id="GO:0005886">
    <property type="term" value="C:plasma membrane"/>
    <property type="evidence" value="ECO:0007669"/>
    <property type="project" value="UniProtKB-SubCell"/>
</dbReference>
<comment type="subcellular location">
    <subcellularLocation>
        <location evidence="1">Cell membrane</location>
        <topology evidence="1">Multi-pass membrane protein</topology>
    </subcellularLocation>
</comment>
<feature type="transmembrane region" description="Helical" evidence="6">
    <location>
        <begin position="193"/>
        <end position="214"/>
    </location>
</feature>
<evidence type="ECO:0000256" key="3">
    <source>
        <dbReference type="ARBA" id="ARBA00022692"/>
    </source>
</evidence>
<evidence type="ECO:0000256" key="1">
    <source>
        <dbReference type="ARBA" id="ARBA00004651"/>
    </source>
</evidence>
<dbReference type="PANTHER" id="PTHR30250:SF26">
    <property type="entry name" value="PSMA PROTEIN"/>
    <property type="match status" value="1"/>
</dbReference>
<keyword evidence="2" id="KW-1003">Cell membrane</keyword>
<keyword evidence="4 6" id="KW-1133">Transmembrane helix</keyword>
<feature type="transmembrane region" description="Helical" evidence="6">
    <location>
        <begin position="324"/>
        <end position="346"/>
    </location>
</feature>
<sequence length="516" mass="57050">MSEAEASVNKRRSERRRTGIVLSYVYTVAQVVVNLLYVPILLRGIGDSEYGLYQIIGSVMAYILLMNSTFSGGVTRFYCKYYSEGDILMMENTLAISRRIYNYAAVVSIGVGAIAIVAVRFVYAGVLTAFQVLESSLMLAVLIANLIVTMHNTIDVAVINANERFSFLKATQIATVVVQPILIVLLIQWQPYAISIVCVQFGTNIICFVIQRLYRSKVLGARIKMHSRDQELMKAILRFSSGILLVLVADQVFWRTNQLIIGFFYGTSVVAVYGVAAQVYAAYGPMGTAVSSVFMPHISRLYYSDRTGRAISDLFKRVGRIATYPLLLVLLGFLVFGKEFIAMWAGDGYQDAYLIALLVMVPYTVDLMQNLGLTIMQVENKYAFRGVVYAILAAANIAAVFIISPAYGPIGAAACTGLLMLVGNGLVMNVFYAKVMKLDILGYWKEIARVAIPLCLFGCAFLAAKGAFDISVSGWLDFSLWIVAFGILYTIVAYLFSMNRYEKGILLGLVKRLKKS</sequence>
<dbReference type="Proteomes" id="UP000253752">
    <property type="component" value="Unassembled WGS sequence"/>
</dbReference>
<reference evidence="7 8" key="1">
    <citation type="journal article" date="2018" name="Elife">
        <title>Discovery and characterization of a prevalent human gut bacterial enzyme sufficient for the inactivation of a family of plant toxins.</title>
        <authorList>
            <person name="Koppel N."/>
            <person name="Bisanz J.E."/>
            <person name="Pandelia M.E."/>
            <person name="Turnbaugh P.J."/>
            <person name="Balskus E.P."/>
        </authorList>
    </citation>
    <scope>NUCLEOTIDE SEQUENCE [LARGE SCALE GENOMIC DNA]</scope>
    <source>
        <strain evidence="7 8">MR1 #12</strain>
    </source>
</reference>
<keyword evidence="5 6" id="KW-0472">Membrane</keyword>
<evidence type="ECO:0000256" key="2">
    <source>
        <dbReference type="ARBA" id="ARBA00022475"/>
    </source>
</evidence>
<keyword evidence="3 6" id="KW-0812">Transmembrane</keyword>